<dbReference type="InterPro" id="IPR017853">
    <property type="entry name" value="GH"/>
</dbReference>
<dbReference type="InterPro" id="IPR003961">
    <property type="entry name" value="FN3_dom"/>
</dbReference>
<dbReference type="InterPro" id="IPR036116">
    <property type="entry name" value="FN3_sf"/>
</dbReference>
<dbReference type="Pfam" id="PF00041">
    <property type="entry name" value="fn3"/>
    <property type="match status" value="3"/>
</dbReference>
<dbReference type="EMBL" id="CP041969">
    <property type="protein sequence ID" value="QMV42547.1"/>
    <property type="molecule type" value="Genomic_DNA"/>
</dbReference>
<dbReference type="PANTHER" id="PTHR10357">
    <property type="entry name" value="ALPHA-AMYLASE FAMILY MEMBER"/>
    <property type="match status" value="1"/>
</dbReference>
<dbReference type="InterPro" id="IPR006047">
    <property type="entry name" value="GH13_cat_dom"/>
</dbReference>
<keyword evidence="5" id="KW-0624">Polysaccharide degradation</keyword>
<dbReference type="InterPro" id="IPR013783">
    <property type="entry name" value="Ig-like_fold"/>
</dbReference>
<accession>A0A7G5C013</accession>
<evidence type="ECO:0000256" key="2">
    <source>
        <dbReference type="ARBA" id="ARBA00022801"/>
    </source>
</evidence>
<dbReference type="FunFam" id="2.60.40.10:FF:001114">
    <property type="entry name" value="Chitinase A1"/>
    <property type="match status" value="3"/>
</dbReference>
<evidence type="ECO:0000259" key="8">
    <source>
        <dbReference type="PROSITE" id="PS50853"/>
    </source>
</evidence>
<keyword evidence="1 7" id="KW-0732">Signal</keyword>
<dbReference type="GO" id="GO:0016798">
    <property type="term" value="F:hydrolase activity, acting on glycosyl bonds"/>
    <property type="evidence" value="ECO:0007669"/>
    <property type="project" value="UniProtKB-KW"/>
</dbReference>
<feature type="signal peptide" evidence="7">
    <location>
        <begin position="1"/>
        <end position="29"/>
    </location>
</feature>
<dbReference type="CDD" id="cd00063">
    <property type="entry name" value="FN3"/>
    <property type="match status" value="3"/>
</dbReference>
<name>A0A7G5C013_9BACL</name>
<keyword evidence="3" id="KW-0119">Carbohydrate metabolism</keyword>
<keyword evidence="4" id="KW-0326">Glycosidase</keyword>
<reference evidence="9 10" key="1">
    <citation type="submission" date="2019-07" db="EMBL/GenBank/DDBJ databases">
        <authorList>
            <person name="Kim J.K."/>
            <person name="Cheong H.-M."/>
            <person name="Choi Y."/>
            <person name="Hwang K.J."/>
            <person name="Lee S."/>
            <person name="Choi C."/>
        </authorList>
    </citation>
    <scope>NUCLEOTIDE SEQUENCE [LARGE SCALE GENOMIC DNA]</scope>
    <source>
        <strain evidence="9 10">KS 22</strain>
    </source>
</reference>
<dbReference type="AlphaFoldDB" id="A0A7G5C013"/>
<dbReference type="Pfam" id="PF03423">
    <property type="entry name" value="CBM_25"/>
    <property type="match status" value="1"/>
</dbReference>
<dbReference type="SUPFAM" id="SSF51445">
    <property type="entry name" value="(Trans)glycosidases"/>
    <property type="match status" value="1"/>
</dbReference>
<feature type="domain" description="Fibronectin type-III" evidence="8">
    <location>
        <begin position="776"/>
        <end position="861"/>
    </location>
</feature>
<dbReference type="Gene3D" id="3.20.20.80">
    <property type="entry name" value="Glycosidases"/>
    <property type="match status" value="2"/>
</dbReference>
<dbReference type="KEGG" id="cchl:FPL14_16065"/>
<dbReference type="InterPro" id="IPR031965">
    <property type="entry name" value="CBM26"/>
</dbReference>
<dbReference type="SMART" id="SM01066">
    <property type="entry name" value="CBM_25"/>
    <property type="match status" value="1"/>
</dbReference>
<evidence type="ECO:0000256" key="3">
    <source>
        <dbReference type="ARBA" id="ARBA00023277"/>
    </source>
</evidence>
<dbReference type="PROSITE" id="PS50853">
    <property type="entry name" value="FN3"/>
    <property type="match status" value="3"/>
</dbReference>
<evidence type="ECO:0000256" key="7">
    <source>
        <dbReference type="SAM" id="SignalP"/>
    </source>
</evidence>
<dbReference type="InterPro" id="IPR005085">
    <property type="entry name" value="CBM25"/>
</dbReference>
<protein>
    <submittedName>
        <fullName evidence="9">Starch-binding protein</fullName>
    </submittedName>
</protein>
<evidence type="ECO:0000313" key="9">
    <source>
        <dbReference type="EMBL" id="QMV42547.1"/>
    </source>
</evidence>
<dbReference type="SMART" id="SM00642">
    <property type="entry name" value="Aamy"/>
    <property type="match status" value="1"/>
</dbReference>
<feature type="compositionally biased region" description="Polar residues" evidence="6">
    <location>
        <begin position="870"/>
        <end position="881"/>
    </location>
</feature>
<organism evidence="9 10">
    <name type="scientific">Cohnella cholangitidis</name>
    <dbReference type="NCBI Taxonomy" id="2598458"/>
    <lineage>
        <taxon>Bacteria</taxon>
        <taxon>Bacillati</taxon>
        <taxon>Bacillota</taxon>
        <taxon>Bacilli</taxon>
        <taxon>Bacillales</taxon>
        <taxon>Paenibacillaceae</taxon>
        <taxon>Cohnella</taxon>
    </lineage>
</organism>
<gene>
    <name evidence="9" type="ORF">FPL14_16065</name>
</gene>
<dbReference type="Pfam" id="PF16738">
    <property type="entry name" value="CBM26"/>
    <property type="match status" value="1"/>
</dbReference>
<evidence type="ECO:0000256" key="4">
    <source>
        <dbReference type="ARBA" id="ARBA00023295"/>
    </source>
</evidence>
<keyword evidence="10" id="KW-1185">Reference proteome</keyword>
<feature type="chain" id="PRO_5029000266" evidence="7">
    <location>
        <begin position="30"/>
        <end position="1152"/>
    </location>
</feature>
<feature type="domain" description="Fibronectin type-III" evidence="8">
    <location>
        <begin position="1058"/>
        <end position="1143"/>
    </location>
</feature>
<dbReference type="GO" id="GO:0000272">
    <property type="term" value="P:polysaccharide catabolic process"/>
    <property type="evidence" value="ECO:0007669"/>
    <property type="project" value="UniProtKB-KW"/>
</dbReference>
<dbReference type="SMART" id="SM00060">
    <property type="entry name" value="FN3"/>
    <property type="match status" value="3"/>
</dbReference>
<evidence type="ECO:0000256" key="5">
    <source>
        <dbReference type="ARBA" id="ARBA00023326"/>
    </source>
</evidence>
<proteinExistence type="predicted"/>
<dbReference type="Pfam" id="PF00128">
    <property type="entry name" value="Alpha-amylase"/>
    <property type="match status" value="2"/>
</dbReference>
<dbReference type="PANTHER" id="PTHR10357:SF209">
    <property type="entry name" value="PERIPLASMIC ALPHA-AMYLASE"/>
    <property type="match status" value="1"/>
</dbReference>
<sequence length="1152" mass="124367">MKKAVHLFLIFTMVFSMFFGLETSKMASAATTTASASTFSWDNATVYFALTDRFLDGDSSNNHSYGRELDQNGNEYSGYKSKTGTFHGGDLKGLTTKINEGYFNDLGVNAIWITAPYEQIHGWVGGESFRHYAYHGYYTLDYTEIDKNMGTEADFKTFVDTAHTHGIRVVMDVVMNHAGYETLKDMSEFNFGQLANGWQNYYYNQPESAAHYNTYGNYVVDTDSSSWARWWGSDWVRVNKSGYTPCGSSDTEMCLSGLPDFKTGSSSTVGLPPILQTKWDNAKEAKEVAELNAYFSNTGKPRTPSNYINKWLTDWVREYGIDGFRVDTAKHVEQSVWKDLKTESVKALKEWKAANPTKKMDDLDFWMTGEVWGHGVGKSSYFSNGFDSLINFSFQSSTGNLNGLESIYSSYAASINTDPSFNMLSYMSSHDTSLYNRSNLINGGTSLLLLPGAVQIYYGDETGRQPSNSPGDQATRSDMNWSSINTSVLSHWQKLGQFRSNHIAVGAGSHKQLQTSPYAFSRTYSANGIDDKVAVAVGASGSTSINVSSVFVDGTTVRDFYTGYTAVVSGGKATFTAGTNGVILIEEVPTLNAKVSASPAGGSFSTDTKEITLYVRNAETGKYTLDGTDPQTNGISFTNGQSLTIGSGMGIGDSKALRLYAGNNLGSVSQQYVFTKTDRSLLTVHFKKPSTWGTPQLYYYETTPVVTGPTWASAPAMVSEGDGWYKYTIEDVESAHVIFKDASNQIPAAQQAGLVISAEGWYDNGWVAKDTTKPTAPTNLTASAKTENSVTLTWSVSTDNVGVTGYEIYRDDVKVGTSASATYKDVGLTAETAYTYTVKAYDAAGNKSDASSALQATTEPKDTVAPAAPTNLQSSSKTNNSVTLSWSASTDNVGVTGYEIYRNNVKVNTSATTIYTDSGLAAATEYTYTVKAYDAAGNISAASDELKVTTSAQPLTNTATIYYKRGYSTPYFHYAPTGGTWTTAPGKAMTASTEYPGYSAITVDIGTAASLSAVFNNGSGTWDNNGGKNYTFQQGTWTFESGTIKAGTPAGDTTAPSVPNNVQSTAKTNNSVTLSWSASTDNVGVTGYEIYRNNVKVNTSATTTYTDSGLAAATEYTYAVKAYDAAGNISAASDELKVTTSAQPQTNTATIY</sequence>
<dbReference type="GO" id="GO:2001070">
    <property type="term" value="F:starch binding"/>
    <property type="evidence" value="ECO:0007669"/>
    <property type="project" value="InterPro"/>
</dbReference>
<evidence type="ECO:0000313" key="10">
    <source>
        <dbReference type="Proteomes" id="UP000515679"/>
    </source>
</evidence>
<feature type="region of interest" description="Disordered" evidence="6">
    <location>
        <begin position="852"/>
        <end position="881"/>
    </location>
</feature>
<evidence type="ECO:0000256" key="1">
    <source>
        <dbReference type="ARBA" id="ARBA00022729"/>
    </source>
</evidence>
<keyword evidence="2" id="KW-0378">Hydrolase</keyword>
<dbReference type="Proteomes" id="UP000515679">
    <property type="component" value="Chromosome"/>
</dbReference>
<dbReference type="RefSeq" id="WP_182298620.1">
    <property type="nucleotide sequence ID" value="NZ_CP041969.1"/>
</dbReference>
<evidence type="ECO:0000256" key="6">
    <source>
        <dbReference type="SAM" id="MobiDB-lite"/>
    </source>
</evidence>
<dbReference type="Gene3D" id="2.60.40.10">
    <property type="entry name" value="Immunoglobulins"/>
    <property type="match status" value="5"/>
</dbReference>
<feature type="domain" description="Fibronectin type-III" evidence="8">
    <location>
        <begin position="868"/>
        <end position="953"/>
    </location>
</feature>
<dbReference type="SUPFAM" id="SSF49265">
    <property type="entry name" value="Fibronectin type III"/>
    <property type="match status" value="2"/>
</dbReference>